<name>A0ACC1HFN1_9FUNG</name>
<reference evidence="1" key="1">
    <citation type="submission" date="2022-06" db="EMBL/GenBank/DDBJ databases">
        <title>Phylogenomic reconstructions and comparative analyses of Kickxellomycotina fungi.</title>
        <authorList>
            <person name="Reynolds N.K."/>
            <person name="Stajich J.E."/>
            <person name="Barry K."/>
            <person name="Grigoriev I.V."/>
            <person name="Crous P."/>
            <person name="Smith M.E."/>
        </authorList>
    </citation>
    <scope>NUCLEOTIDE SEQUENCE</scope>
    <source>
        <strain evidence="1">RSA 2271</strain>
    </source>
</reference>
<accession>A0ACC1HFN1</accession>
<evidence type="ECO:0000313" key="2">
    <source>
        <dbReference type="Proteomes" id="UP001145114"/>
    </source>
</evidence>
<evidence type="ECO:0000313" key="1">
    <source>
        <dbReference type="EMBL" id="KAJ1675374.1"/>
    </source>
</evidence>
<organism evidence="1 2">
    <name type="scientific">Spiromyces aspiralis</name>
    <dbReference type="NCBI Taxonomy" id="68401"/>
    <lineage>
        <taxon>Eukaryota</taxon>
        <taxon>Fungi</taxon>
        <taxon>Fungi incertae sedis</taxon>
        <taxon>Zoopagomycota</taxon>
        <taxon>Kickxellomycotina</taxon>
        <taxon>Kickxellomycetes</taxon>
        <taxon>Kickxellales</taxon>
        <taxon>Kickxellaceae</taxon>
        <taxon>Spiromyces</taxon>
    </lineage>
</organism>
<comment type="caution">
    <text evidence="1">The sequence shown here is derived from an EMBL/GenBank/DDBJ whole genome shotgun (WGS) entry which is preliminary data.</text>
</comment>
<protein>
    <submittedName>
        <fullName evidence="1">Uncharacterized protein</fullName>
    </submittedName>
</protein>
<sequence length="123" mass="14017">SQYPKFEVVLQALLLTVILFVSLTLFTFQSKYDFTKLGPILFFALLGLITVSIINIFLPFGNTFRIVIATIAVFIFCGLIIYDTHIIINYLYPDQYVDACISLYLDFVNLFLNLLQILSASDN</sequence>
<dbReference type="Proteomes" id="UP001145114">
    <property type="component" value="Unassembled WGS sequence"/>
</dbReference>
<proteinExistence type="predicted"/>
<gene>
    <name evidence="1" type="ORF">EV182_001399</name>
</gene>
<feature type="non-terminal residue" evidence="1">
    <location>
        <position position="1"/>
    </location>
</feature>
<keyword evidence="2" id="KW-1185">Reference proteome</keyword>
<dbReference type="EMBL" id="JAMZIH010005339">
    <property type="protein sequence ID" value="KAJ1675374.1"/>
    <property type="molecule type" value="Genomic_DNA"/>
</dbReference>